<evidence type="ECO:0000256" key="1">
    <source>
        <dbReference type="SAM" id="Phobius"/>
    </source>
</evidence>
<dbReference type="PANTHER" id="PTHR43185">
    <property type="entry name" value="FERROUS IRON TRANSPORT PROTEIN B"/>
    <property type="match status" value="1"/>
</dbReference>
<dbReference type="OrthoDB" id="9809127at2"/>
<dbReference type="Gene3D" id="3.40.50.300">
    <property type="entry name" value="P-loop containing nucleotide triphosphate hydrolases"/>
    <property type="match status" value="1"/>
</dbReference>
<dbReference type="KEGG" id="pdis:D8B20_20815"/>
<dbReference type="EMBL" id="CP032704">
    <property type="protein sequence ID" value="QDY44364.1"/>
    <property type="molecule type" value="Genomic_DNA"/>
</dbReference>
<keyword evidence="1" id="KW-0812">Transmembrane</keyword>
<dbReference type="RefSeq" id="WP_145891883.1">
    <property type="nucleotide sequence ID" value="NZ_CP032704.1"/>
</dbReference>
<feature type="transmembrane region" description="Helical" evidence="1">
    <location>
        <begin position="417"/>
        <end position="441"/>
    </location>
</feature>
<keyword evidence="1" id="KW-0472">Membrane</keyword>
<feature type="transmembrane region" description="Helical" evidence="1">
    <location>
        <begin position="527"/>
        <end position="545"/>
    </location>
</feature>
<evidence type="ECO:0000313" key="5">
    <source>
        <dbReference type="Proteomes" id="UP000319411"/>
    </source>
</evidence>
<feature type="transmembrane region" description="Helical" evidence="1">
    <location>
        <begin position="255"/>
        <end position="277"/>
    </location>
</feature>
<dbReference type="PANTHER" id="PTHR43185:SF1">
    <property type="entry name" value="FE(2+) TRANSPORTER FEOB"/>
    <property type="match status" value="1"/>
</dbReference>
<reference evidence="4 5" key="1">
    <citation type="submission" date="2018-10" db="EMBL/GenBank/DDBJ databases">
        <title>Genome Sequencing of Pantoea dispersa DSM 32899.</title>
        <authorList>
            <person name="Nawrath M."/>
            <person name="Ottenheim C."/>
            <person name="Wilm A."/>
            <person name="Zimmermann W."/>
            <person name="Wu J.C."/>
        </authorList>
    </citation>
    <scope>NUCLEOTIDE SEQUENCE [LARGE SCALE GENOMIC DNA]</scope>
    <source>
        <strain evidence="4 5">DSM 32899</strain>
        <plasmid evidence="4 5">unnamed2</plasmid>
    </source>
</reference>
<dbReference type="GO" id="GO:0015093">
    <property type="term" value="F:ferrous iron transmembrane transporter activity"/>
    <property type="evidence" value="ECO:0007669"/>
    <property type="project" value="TreeGrafter"/>
</dbReference>
<keyword evidence="1" id="KW-1133">Transmembrane helix</keyword>
<dbReference type="InterPro" id="IPR011642">
    <property type="entry name" value="Gate_dom"/>
</dbReference>
<accession>A0A518XJJ8</accession>
<feature type="transmembrane region" description="Helical" evidence="1">
    <location>
        <begin position="447"/>
        <end position="470"/>
    </location>
</feature>
<organism evidence="4 5">
    <name type="scientific">Candidatus Pantoea soli</name>
    <dbReference type="NCBI Taxonomy" id="3098669"/>
    <lineage>
        <taxon>Bacteria</taxon>
        <taxon>Pseudomonadati</taxon>
        <taxon>Pseudomonadota</taxon>
        <taxon>Gammaproteobacteria</taxon>
        <taxon>Enterobacterales</taxon>
        <taxon>Erwiniaceae</taxon>
        <taxon>Pantoea</taxon>
    </lineage>
</organism>
<evidence type="ECO:0000259" key="2">
    <source>
        <dbReference type="Pfam" id="PF01926"/>
    </source>
</evidence>
<dbReference type="GO" id="GO:0005886">
    <property type="term" value="C:plasma membrane"/>
    <property type="evidence" value="ECO:0007669"/>
    <property type="project" value="TreeGrafter"/>
</dbReference>
<dbReference type="Proteomes" id="UP000319411">
    <property type="component" value="Plasmid unnamed2"/>
</dbReference>
<geneLocation type="plasmid" evidence="4 5">
    <name>unnamed2</name>
</geneLocation>
<feature type="domain" description="G" evidence="2">
    <location>
        <begin position="3"/>
        <end position="110"/>
    </location>
</feature>
<proteinExistence type="predicted"/>
<keyword evidence="4" id="KW-0614">Plasmid</keyword>
<dbReference type="InterPro" id="IPR027417">
    <property type="entry name" value="P-loop_NTPase"/>
</dbReference>
<dbReference type="GO" id="GO:0005525">
    <property type="term" value="F:GTP binding"/>
    <property type="evidence" value="ECO:0007669"/>
    <property type="project" value="InterPro"/>
</dbReference>
<dbReference type="Pfam" id="PF07670">
    <property type="entry name" value="Gate"/>
    <property type="match status" value="1"/>
</dbReference>
<sequence length="546" mass="59890">MKNVALIGFESTGKSSLFNLLTRSSVSDERNFRGSSIICREKSLENGQVKLIDTPGIRYKSDNTTTELALSALQRSDTVVVVMRATDAFSEWEKLTPLLQRSHQQVAIVLTFADKVIAGLEQIIRVLRESAQVPVMALDVRRASEEGLQLLLRLIEQAGQPGSLAYVSNNSVPVLNISTHSPQQTWFEHPQAGPLLALIAVGLLFAVPVWAAWYFSSLLQPLVEVTAIHPIESVLSQSPTLLQALLTGSYGLISLGIYSFIWAFPAVLFMAFSVAIAEDSGIKERIIFALDPWLCRIGLNGTDMIPLLSGFGCNVVAVFQTRSCSRCSRQNCISTIAFGAACSYQTGATLSLFSAAGHPALFAPYLLLLFITGCVHTRLWKNRSVENTERLEMAPGWLQWPRWRALRWSVKNSFSQFLLQAMPLFLIICVIGSLLDYLAIIDAISHALAPVAAFFHLPAEVLPGIIFSLIRKDGLMVLNQDSGALIQTLTLSQLILLVWIASTLMACLVTVLIIAREVSWRFAARLAAKQAVSSLVIAMAITLIFT</sequence>
<name>A0A518XJJ8_9GAMM</name>
<keyword evidence="5" id="KW-1185">Reference proteome</keyword>
<evidence type="ECO:0000313" key="4">
    <source>
        <dbReference type="EMBL" id="QDY44364.1"/>
    </source>
</evidence>
<dbReference type="SUPFAM" id="SSF52540">
    <property type="entry name" value="P-loop containing nucleoside triphosphate hydrolases"/>
    <property type="match status" value="1"/>
</dbReference>
<dbReference type="InterPro" id="IPR050860">
    <property type="entry name" value="FeoB_GTPase"/>
</dbReference>
<protein>
    <submittedName>
        <fullName evidence="4">Ferrous iron transporter B</fullName>
    </submittedName>
</protein>
<feature type="domain" description="Nucleoside transporter/FeoB GTPase Gate" evidence="3">
    <location>
        <begin position="260"/>
        <end position="353"/>
    </location>
</feature>
<dbReference type="InterPro" id="IPR006073">
    <property type="entry name" value="GTP-bd"/>
</dbReference>
<dbReference type="Pfam" id="PF01926">
    <property type="entry name" value="MMR_HSR1"/>
    <property type="match status" value="1"/>
</dbReference>
<feature type="transmembrane region" description="Helical" evidence="1">
    <location>
        <begin position="195"/>
        <end position="215"/>
    </location>
</feature>
<gene>
    <name evidence="4" type="ORF">D8B20_20815</name>
</gene>
<feature type="transmembrane region" description="Helical" evidence="1">
    <location>
        <begin position="491"/>
        <end position="515"/>
    </location>
</feature>
<evidence type="ECO:0000259" key="3">
    <source>
        <dbReference type="Pfam" id="PF07670"/>
    </source>
</evidence>
<dbReference type="AlphaFoldDB" id="A0A518XJJ8"/>